<evidence type="ECO:0000313" key="2">
    <source>
        <dbReference type="EMBL" id="APM37716.1"/>
    </source>
</evidence>
<feature type="transmembrane region" description="Helical" evidence="1">
    <location>
        <begin position="65"/>
        <end position="85"/>
    </location>
</feature>
<dbReference type="EMBL" id="CP018335">
    <property type="protein sequence ID" value="APM37716.1"/>
    <property type="molecule type" value="Genomic_DNA"/>
</dbReference>
<evidence type="ECO:0000313" key="3">
    <source>
        <dbReference type="Proteomes" id="UP000184604"/>
    </source>
</evidence>
<protein>
    <submittedName>
        <fullName evidence="2">Uncharacterized protein</fullName>
    </submittedName>
</protein>
<dbReference type="Proteomes" id="UP000184604">
    <property type="component" value="Chromosome"/>
</dbReference>
<sequence length="122" mass="13196">MNHASLNMKVITGGVLTIIGLLMFIGSICIPKFRGVSVIMFIVFLIGAVATLGTYLDLKNVDSKFLLIIVVILSILLAIVSYKIADKSGNTELIIQVKKGIMIFIISGVSLLLMLIIAKVFN</sequence>
<accession>A0A1L5F3Z2</accession>
<keyword evidence="1" id="KW-1133">Transmembrane helix</keyword>
<reference evidence="2 3" key="1">
    <citation type="submission" date="2016-12" db="EMBL/GenBank/DDBJ databases">
        <title>Complete genome sequence of Clostridium kluyveri JZZ isolated from the pit mud of a Chinese flavor liquor-making factory.</title>
        <authorList>
            <person name="Wang Y."/>
        </authorList>
    </citation>
    <scope>NUCLEOTIDE SEQUENCE [LARGE SCALE GENOMIC DNA]</scope>
    <source>
        <strain evidence="2 3">JZZ</strain>
    </source>
</reference>
<name>A0A1L5F3Z2_CLOKL</name>
<proteinExistence type="predicted"/>
<organism evidence="2 3">
    <name type="scientific">Clostridium kluyveri</name>
    <dbReference type="NCBI Taxonomy" id="1534"/>
    <lineage>
        <taxon>Bacteria</taxon>
        <taxon>Bacillati</taxon>
        <taxon>Bacillota</taxon>
        <taxon>Clostridia</taxon>
        <taxon>Eubacteriales</taxon>
        <taxon>Clostridiaceae</taxon>
        <taxon>Clostridium</taxon>
    </lineage>
</organism>
<gene>
    <name evidence="2" type="ORF">BS101_02600</name>
</gene>
<keyword evidence="1" id="KW-0812">Transmembrane</keyword>
<feature type="transmembrane region" description="Helical" evidence="1">
    <location>
        <begin position="39"/>
        <end position="58"/>
    </location>
</feature>
<feature type="transmembrane region" description="Helical" evidence="1">
    <location>
        <begin position="100"/>
        <end position="121"/>
    </location>
</feature>
<evidence type="ECO:0000256" key="1">
    <source>
        <dbReference type="SAM" id="Phobius"/>
    </source>
</evidence>
<dbReference type="AlphaFoldDB" id="A0A1L5F3Z2"/>
<keyword evidence="1" id="KW-0472">Membrane</keyword>
<feature type="transmembrane region" description="Helical" evidence="1">
    <location>
        <begin position="12"/>
        <end position="33"/>
    </location>
</feature>